<evidence type="ECO:0000313" key="4">
    <source>
        <dbReference type="Ensembl" id="ENSGMOP00000036465.1"/>
    </source>
</evidence>
<protein>
    <submittedName>
        <fullName evidence="4">Tigger transposable element-derived protein 6-like</fullName>
    </submittedName>
</protein>
<evidence type="ECO:0000313" key="5">
    <source>
        <dbReference type="Proteomes" id="UP000694546"/>
    </source>
</evidence>
<dbReference type="InterPro" id="IPR007889">
    <property type="entry name" value="HTH_Psq"/>
</dbReference>
<sequence>MPRSRVRSTNRGVPPEDLERASRSIESGLSYRKVAEIFGIPLSTLGRYMRKKGTMAAQGVTGRPSVGYRECNAVFTVQQEQSLVAYVKKAAAMYYGLPPKEVRKLAFEVAKTYNIKIPDKWNEKSMASASWFTNFMKRHHKLSIRRPQATSLYRQSSFNETNVNKFFTKLTSVYSKYQFQPQDVWNMDETGLMTVQKPGHLVATRGERRVGSITSAERGTLVTMALACNAMGNIIPPHFIFPRKRFLPHFVLGGPEGCLGTANGSGWMQEEDFLTYLRHFVHHTRASAEKKVLLLLDNHSSHISTAAINYCRENGVVMLSFPPHCTHHLQPLDKAVYGPLKRLLASEMDQWHRHHPGKTVTIYDMPSLLNTILLEAASPRNILKGFSSTGIWPLNKDIFPADVFLPASVTDRPPPVIPGPSHDDPSLSLPGPSNTDPSVMCSADLSLSIAGPSNADPSLSLAGPSNADPSLSLAGPSNADPSLSLAGPSNADPPVMRRADPSLSLAKPSADLSLSLSPAHPMRISLSPSLGLLPMCHHSFLTAPSPLCSQNSQTWSW</sequence>
<dbReference type="PANTHER" id="PTHR19303">
    <property type="entry name" value="TRANSPOSON"/>
    <property type="match status" value="1"/>
</dbReference>
<dbReference type="GO" id="GO:0003677">
    <property type="term" value="F:DNA binding"/>
    <property type="evidence" value="ECO:0007669"/>
    <property type="project" value="InterPro"/>
</dbReference>
<dbReference type="Ensembl" id="ENSGMOT00000035700.1">
    <property type="protein sequence ID" value="ENSGMOP00000036465.1"/>
    <property type="gene ID" value="ENSGMOG00000027275.1"/>
</dbReference>
<dbReference type="GO" id="GO:0005634">
    <property type="term" value="C:nucleus"/>
    <property type="evidence" value="ECO:0007669"/>
    <property type="project" value="TreeGrafter"/>
</dbReference>
<dbReference type="Gene3D" id="1.10.10.60">
    <property type="entry name" value="Homeodomain-like"/>
    <property type="match status" value="1"/>
</dbReference>
<accession>A0A8C5AUE1</accession>
<proteinExistence type="predicted"/>
<dbReference type="Pfam" id="PF03184">
    <property type="entry name" value="DDE_1"/>
    <property type="match status" value="1"/>
</dbReference>
<dbReference type="InterPro" id="IPR009057">
    <property type="entry name" value="Homeodomain-like_sf"/>
</dbReference>
<dbReference type="OMA" id="FACKEVI"/>
<feature type="region of interest" description="Disordered" evidence="1">
    <location>
        <begin position="1"/>
        <end position="21"/>
    </location>
</feature>
<dbReference type="SUPFAM" id="SSF46689">
    <property type="entry name" value="Homeodomain-like"/>
    <property type="match status" value="1"/>
</dbReference>
<dbReference type="AlphaFoldDB" id="A0A8C5AUE1"/>
<dbReference type="GeneTree" id="ENSGT00940000166278"/>
<dbReference type="RefSeq" id="XP_030205012.1">
    <property type="nucleotide sequence ID" value="XM_030349152.1"/>
</dbReference>
<evidence type="ECO:0000256" key="1">
    <source>
        <dbReference type="SAM" id="MobiDB-lite"/>
    </source>
</evidence>
<reference evidence="4" key="1">
    <citation type="submission" date="2025-08" db="UniProtKB">
        <authorList>
            <consortium name="Ensembl"/>
        </authorList>
    </citation>
    <scope>IDENTIFICATION</scope>
</reference>
<dbReference type="Gene3D" id="3.30.420.10">
    <property type="entry name" value="Ribonuclease H-like superfamily/Ribonuclease H"/>
    <property type="match status" value="1"/>
</dbReference>
<evidence type="ECO:0000259" key="3">
    <source>
        <dbReference type="Pfam" id="PF05225"/>
    </source>
</evidence>
<feature type="region of interest" description="Disordered" evidence="1">
    <location>
        <begin position="412"/>
        <end position="435"/>
    </location>
</feature>
<name>A0A8C5AUE1_GADMO</name>
<feature type="domain" description="HTH psq-type" evidence="3">
    <location>
        <begin position="15"/>
        <end position="53"/>
    </location>
</feature>
<gene>
    <name evidence="4" type="primary">LOC115537320</name>
</gene>
<dbReference type="OrthoDB" id="4327074at2759"/>
<dbReference type="Proteomes" id="UP000694546">
    <property type="component" value="Chromosome 23"/>
</dbReference>
<dbReference type="InterPro" id="IPR004875">
    <property type="entry name" value="DDE_SF_endonuclease_dom"/>
</dbReference>
<dbReference type="InterPro" id="IPR036397">
    <property type="entry name" value="RNaseH_sf"/>
</dbReference>
<feature type="region of interest" description="Disordered" evidence="1">
    <location>
        <begin position="459"/>
        <end position="501"/>
    </location>
</feature>
<evidence type="ECO:0000259" key="2">
    <source>
        <dbReference type="Pfam" id="PF03184"/>
    </source>
</evidence>
<feature type="domain" description="DDE-1" evidence="2">
    <location>
        <begin position="222"/>
        <end position="351"/>
    </location>
</feature>
<organism evidence="4 5">
    <name type="scientific">Gadus morhua</name>
    <name type="common">Atlantic cod</name>
    <dbReference type="NCBI Taxonomy" id="8049"/>
    <lineage>
        <taxon>Eukaryota</taxon>
        <taxon>Metazoa</taxon>
        <taxon>Chordata</taxon>
        <taxon>Craniata</taxon>
        <taxon>Vertebrata</taxon>
        <taxon>Euteleostomi</taxon>
        <taxon>Actinopterygii</taxon>
        <taxon>Neopterygii</taxon>
        <taxon>Teleostei</taxon>
        <taxon>Neoteleostei</taxon>
        <taxon>Acanthomorphata</taxon>
        <taxon>Zeiogadaria</taxon>
        <taxon>Gadariae</taxon>
        <taxon>Gadiformes</taxon>
        <taxon>Gadoidei</taxon>
        <taxon>Gadidae</taxon>
        <taxon>Gadus</taxon>
    </lineage>
</organism>
<dbReference type="GeneID" id="115537320"/>
<dbReference type="KEGG" id="gmh:115537320"/>
<dbReference type="InterPro" id="IPR050863">
    <property type="entry name" value="CenT-Element_Derived"/>
</dbReference>
<reference evidence="4" key="2">
    <citation type="submission" date="2025-09" db="UniProtKB">
        <authorList>
            <consortium name="Ensembl"/>
        </authorList>
    </citation>
    <scope>IDENTIFICATION</scope>
</reference>
<dbReference type="Pfam" id="PF05225">
    <property type="entry name" value="HTH_psq"/>
    <property type="match status" value="1"/>
</dbReference>
<dbReference type="PANTHER" id="PTHR19303:SF71">
    <property type="entry name" value="ZINC FINGER PHD-TYPE DOMAIN-CONTAINING PROTEIN"/>
    <property type="match status" value="1"/>
</dbReference>
<keyword evidence="5" id="KW-1185">Reference proteome</keyword>